<dbReference type="NCBIfam" id="TIGR02383">
    <property type="entry name" value="Hfq"/>
    <property type="match status" value="1"/>
</dbReference>
<accession>E4SAZ2</accession>
<proteinExistence type="inferred from homology"/>
<protein>
    <recommendedName>
        <fullName evidence="3">RNA-binding protein Hfq</fullName>
    </recommendedName>
</protein>
<name>E4SAZ2_CALA7</name>
<comment type="similarity">
    <text evidence="3">Belongs to the Hfq family.</text>
</comment>
<dbReference type="InterPro" id="IPR010920">
    <property type="entry name" value="LSM_dom_sf"/>
</dbReference>
<dbReference type="HAMAP" id="MF_00436">
    <property type="entry name" value="Hfq"/>
    <property type="match status" value="1"/>
</dbReference>
<dbReference type="Gene3D" id="2.30.30.100">
    <property type="match status" value="1"/>
</dbReference>
<dbReference type="InterPro" id="IPR047575">
    <property type="entry name" value="Sm"/>
</dbReference>
<geneLocation type="plasmid" evidence="5 6">
    <name>pCALKR01</name>
</geneLocation>
<dbReference type="GO" id="GO:0006355">
    <property type="term" value="P:regulation of DNA-templated transcription"/>
    <property type="evidence" value="ECO:0007669"/>
    <property type="project" value="InterPro"/>
</dbReference>
<dbReference type="Pfam" id="PF17209">
    <property type="entry name" value="Hfq"/>
    <property type="match status" value="1"/>
</dbReference>
<evidence type="ECO:0000313" key="6">
    <source>
        <dbReference type="Proteomes" id="UP000009256"/>
    </source>
</evidence>
<dbReference type="PANTHER" id="PTHR34772:SF1">
    <property type="entry name" value="RNA-BINDING PROTEIN HFQ"/>
    <property type="match status" value="1"/>
</dbReference>
<evidence type="ECO:0000256" key="2">
    <source>
        <dbReference type="ARBA" id="ARBA00023016"/>
    </source>
</evidence>
<organism evidence="5 6">
    <name type="scientific">Caldicellulosiruptor acetigenus (strain ATCC 700853 / DSM 12137 / I77R1B)</name>
    <name type="common">Caldicellulosiruptor kristjanssonii</name>
    <dbReference type="NCBI Taxonomy" id="632335"/>
    <lineage>
        <taxon>Bacteria</taxon>
        <taxon>Bacillati</taxon>
        <taxon>Bacillota</taxon>
        <taxon>Bacillota incertae sedis</taxon>
        <taxon>Caldicellulosiruptorales</taxon>
        <taxon>Caldicellulosiruptoraceae</taxon>
        <taxon>Caldicellulosiruptor</taxon>
    </lineage>
</organism>
<evidence type="ECO:0000256" key="3">
    <source>
        <dbReference type="HAMAP-Rule" id="MF_00436"/>
    </source>
</evidence>
<dbReference type="CDD" id="cd01716">
    <property type="entry name" value="Hfq"/>
    <property type="match status" value="1"/>
</dbReference>
<dbReference type="OrthoDB" id="9799751at2"/>
<reference key="1">
    <citation type="submission" date="2010-11" db="EMBL/GenBank/DDBJ databases">
        <title>Complete sequence of plasmid of Caldicellulosiruptor kristjanssonii 177R1B.</title>
        <authorList>
            <consortium name="US DOE Joint Genome Institute"/>
            <person name="Lucas S."/>
            <person name="Copeland A."/>
            <person name="Lapidus A."/>
            <person name="Cheng J.-F."/>
            <person name="Bruce D."/>
            <person name="Goodwin L."/>
            <person name="Pitluck S."/>
            <person name="Davenport K."/>
            <person name="Detter J.C."/>
            <person name="Han C."/>
            <person name="Tapia R."/>
            <person name="Land M."/>
            <person name="Hauser L."/>
            <person name="Jeffries C."/>
            <person name="Kyrpides N."/>
            <person name="Ivanova N."/>
            <person name="Mikhailova N."/>
            <person name="Blumer-Schuette S.E."/>
            <person name="Kelly R.M."/>
            <person name="Woyke T."/>
        </authorList>
    </citation>
    <scope>NUCLEOTIDE SEQUENCE</scope>
    <source>
        <strain>177R1B</strain>
    </source>
</reference>
<keyword evidence="1 3" id="KW-0694">RNA-binding</keyword>
<evidence type="ECO:0000256" key="1">
    <source>
        <dbReference type="ARBA" id="ARBA00022884"/>
    </source>
</evidence>
<dbReference type="GO" id="GO:0045974">
    <property type="term" value="P:regulation of translation, ncRNA-mediated"/>
    <property type="evidence" value="ECO:0007669"/>
    <property type="project" value="TreeGrafter"/>
</dbReference>
<feature type="domain" description="Sm" evidence="4">
    <location>
        <begin position="8"/>
        <end position="69"/>
    </location>
</feature>
<sequence>MKDPAFQDVFLNNLRKGKVHVTVYLFNGAQLKGVIKAFDTYTIVLQTSDKKQLLIYKHGITTIVPSQTVEIIKDFEEQVPQGEAPEGEAENKAIGPTSATIRKVKLEDIKISQALLNTPPRREKVEKFKQQYLQTGRFEKYIKVKENTMMLVDGYAKYVAAKELNLKEVEVEIVK</sequence>
<dbReference type="AlphaFoldDB" id="E4SAZ2"/>
<keyword evidence="6" id="KW-1185">Reference proteome</keyword>
<keyword evidence="5" id="KW-0614">Plasmid</keyword>
<evidence type="ECO:0000313" key="5">
    <source>
        <dbReference type="EMBL" id="ADQ42071.1"/>
    </source>
</evidence>
<dbReference type="GO" id="GO:0003723">
    <property type="term" value="F:RNA binding"/>
    <property type="evidence" value="ECO:0007669"/>
    <property type="project" value="UniProtKB-UniRule"/>
</dbReference>
<dbReference type="HOGENOM" id="CLU_1529829_0_0_9"/>
<reference evidence="5 6" key="2">
    <citation type="journal article" date="2011" name="J. Bacteriol.">
        <title>Complete genome sequences for the anaerobic, extremely thermophilic plant biomass-degrading bacteria Caldicellulosiruptor hydrothermalis, Caldicellulosiruptor kristjanssonii, Caldicellulosiruptor kronotskyensis, Caldicellulosiruptor owensenis, and Caldicellulosiruptor lactoaceticus.</title>
        <authorList>
            <person name="Blumer-Schuette S.E."/>
            <person name="Ozdemir I."/>
            <person name="Mistry D."/>
            <person name="Lucas S."/>
            <person name="Lapidus A."/>
            <person name="Cheng J.F."/>
            <person name="Goodwin L.A."/>
            <person name="Pitluck S."/>
            <person name="Land M.L."/>
            <person name="Hauser L.J."/>
            <person name="Woyke T."/>
            <person name="Mikhailova N."/>
            <person name="Pati A."/>
            <person name="Kyrpides N.C."/>
            <person name="Ivanova N."/>
            <person name="Detter J.C."/>
            <person name="Walston-Davenport K."/>
            <person name="Han S."/>
            <person name="Adams M.W."/>
            <person name="Kelly R.M."/>
        </authorList>
    </citation>
    <scope>NUCLEOTIDE SEQUENCE [LARGE SCALE GENOMIC DNA]</scope>
    <source>
        <strain evidence="6">ATCC 700853 / DSM 12137 / I77R1B</strain>
        <plasmid evidence="5">pCALKR01</plasmid>
    </source>
</reference>
<dbReference type="SUPFAM" id="SSF50182">
    <property type="entry name" value="Sm-like ribonucleoproteins"/>
    <property type="match status" value="1"/>
</dbReference>
<dbReference type="KEGG" id="cki:Calkr_2648"/>
<dbReference type="InterPro" id="IPR005001">
    <property type="entry name" value="Hfq"/>
</dbReference>
<dbReference type="Gene3D" id="3.90.1530.10">
    <property type="entry name" value="Conserved hypothetical protein from pyrococcus furiosus pfu- 392566-001, ParB domain"/>
    <property type="match status" value="1"/>
</dbReference>
<evidence type="ECO:0000259" key="4">
    <source>
        <dbReference type="PROSITE" id="PS52002"/>
    </source>
</evidence>
<dbReference type="GO" id="GO:0005829">
    <property type="term" value="C:cytosol"/>
    <property type="evidence" value="ECO:0007669"/>
    <property type="project" value="TreeGrafter"/>
</dbReference>
<keyword evidence="2 3" id="KW-0346">Stress response</keyword>
<gene>
    <name evidence="3" type="primary">hfq</name>
    <name evidence="5" type="ordered locus">Calkr_2648</name>
</gene>
<dbReference type="PANTHER" id="PTHR34772">
    <property type="entry name" value="RNA-BINDING PROTEIN HFQ"/>
    <property type="match status" value="1"/>
</dbReference>
<dbReference type="Proteomes" id="UP000009256">
    <property type="component" value="Plasmid pCALKR01"/>
</dbReference>
<dbReference type="EMBL" id="CP002327">
    <property type="protein sequence ID" value="ADQ42071.1"/>
    <property type="molecule type" value="Genomic_DNA"/>
</dbReference>
<dbReference type="PROSITE" id="PS52002">
    <property type="entry name" value="SM"/>
    <property type="match status" value="1"/>
</dbReference>
<dbReference type="GO" id="GO:0043487">
    <property type="term" value="P:regulation of RNA stability"/>
    <property type="evidence" value="ECO:0007669"/>
    <property type="project" value="TreeGrafter"/>
</dbReference>
<comment type="subunit">
    <text evidence="3">Homohexamer.</text>
</comment>
<comment type="function">
    <text evidence="3">RNA chaperone that binds small regulatory RNA (sRNAs) and mRNAs to facilitate mRNA translational regulation in response to envelope stress, environmental stress and changes in metabolite concentrations. Also binds with high specificity to tRNAs.</text>
</comment>
<dbReference type="eggNOG" id="COG1923">
    <property type="taxonomic scope" value="Bacteria"/>
</dbReference>